<proteinExistence type="predicted"/>
<dbReference type="PANTHER" id="PTHR44688">
    <property type="entry name" value="DNA-BINDING TRANSCRIPTIONAL ACTIVATOR DEVR_DOSR"/>
    <property type="match status" value="1"/>
</dbReference>
<dbReference type="PANTHER" id="PTHR44688:SF16">
    <property type="entry name" value="DNA-BINDING TRANSCRIPTIONAL ACTIVATOR DEVR_DOSR"/>
    <property type="match status" value="1"/>
</dbReference>
<dbReference type="CDD" id="cd06170">
    <property type="entry name" value="LuxR_C_like"/>
    <property type="match status" value="1"/>
</dbReference>
<feature type="domain" description="HTH luxR-type" evidence="4">
    <location>
        <begin position="156"/>
        <end position="222"/>
    </location>
</feature>
<evidence type="ECO:0000313" key="5">
    <source>
        <dbReference type="EMBL" id="MDX6041281.1"/>
    </source>
</evidence>
<name>A0ABU4QPQ6_9ENTR</name>
<organism evidence="5 6">
    <name type="scientific">Scandinavium lactucae</name>
    <dbReference type="NCBI Taxonomy" id="3095028"/>
    <lineage>
        <taxon>Bacteria</taxon>
        <taxon>Pseudomonadati</taxon>
        <taxon>Pseudomonadota</taxon>
        <taxon>Gammaproteobacteria</taxon>
        <taxon>Enterobacterales</taxon>
        <taxon>Enterobacteriaceae</taxon>
        <taxon>Scandinavium</taxon>
    </lineage>
</organism>
<comment type="caution">
    <text evidence="5">The sequence shown here is derived from an EMBL/GenBank/DDBJ whole genome shotgun (WGS) entry which is preliminary data.</text>
</comment>
<dbReference type="PROSITE" id="PS50043">
    <property type="entry name" value="HTH_LUXR_2"/>
    <property type="match status" value="1"/>
</dbReference>
<sequence>MLTTLSCEHAKTANSPTEGTMLPPQTLHFFTRSAEPWAITDTAFCFLYANQAYFDLLKIPEDIAQNITGSGYGNVPVLAPLEDGLITHDKRVIQTGQRIEAIGTVLVDSDFHSFIFEKFPFFSAEGQIAGTISHLKTFKRLSMHYFLEMPFCGKATFTPPTTFLSKREWEVLFLLYRGLQRAQIAQRLGISEYSARNVVSRLFLKTAVNSKEQLLNLGLKQGWHLYVPPTFVSPGYDLIFEDDL</sequence>
<dbReference type="InterPro" id="IPR036388">
    <property type="entry name" value="WH-like_DNA-bd_sf"/>
</dbReference>
<dbReference type="EMBL" id="JAWXRD010000031">
    <property type="protein sequence ID" value="MDX6041281.1"/>
    <property type="molecule type" value="Genomic_DNA"/>
</dbReference>
<keyword evidence="2" id="KW-0238">DNA-binding</keyword>
<dbReference type="Pfam" id="PF00196">
    <property type="entry name" value="GerE"/>
    <property type="match status" value="1"/>
</dbReference>
<dbReference type="Pfam" id="PF08448">
    <property type="entry name" value="PAS_4"/>
    <property type="match status" value="1"/>
</dbReference>
<evidence type="ECO:0000259" key="4">
    <source>
        <dbReference type="PROSITE" id="PS50043"/>
    </source>
</evidence>
<dbReference type="SMART" id="SM00421">
    <property type="entry name" value="HTH_LUXR"/>
    <property type="match status" value="1"/>
</dbReference>
<accession>A0ABU4QPQ6</accession>
<reference evidence="5 6" key="1">
    <citation type="submission" date="2023-11" db="EMBL/GenBank/DDBJ databases">
        <title>Scandinavium wanjuensis sp. nov., isolated from lettuce South Korea.</title>
        <authorList>
            <person name="Park J."/>
            <person name="Park S."/>
            <person name="Oh K.K."/>
            <person name="Cho G.S."/>
            <person name="Franz C.M.A.P."/>
        </authorList>
    </citation>
    <scope>NUCLEOTIDE SEQUENCE [LARGE SCALE GENOMIC DNA]</scope>
    <source>
        <strain evidence="5 6">V105_6</strain>
    </source>
</reference>
<dbReference type="InterPro" id="IPR013656">
    <property type="entry name" value="PAS_4"/>
</dbReference>
<evidence type="ECO:0000256" key="1">
    <source>
        <dbReference type="ARBA" id="ARBA00023015"/>
    </source>
</evidence>
<evidence type="ECO:0000256" key="2">
    <source>
        <dbReference type="ARBA" id="ARBA00023125"/>
    </source>
</evidence>
<dbReference type="Gene3D" id="1.10.10.10">
    <property type="entry name" value="Winged helix-like DNA-binding domain superfamily/Winged helix DNA-binding domain"/>
    <property type="match status" value="1"/>
</dbReference>
<dbReference type="InterPro" id="IPR016032">
    <property type="entry name" value="Sig_transdc_resp-reg_C-effctor"/>
</dbReference>
<dbReference type="RefSeq" id="WP_319786363.1">
    <property type="nucleotide sequence ID" value="NZ_JAWXRD010000031.1"/>
</dbReference>
<evidence type="ECO:0000256" key="3">
    <source>
        <dbReference type="ARBA" id="ARBA00023163"/>
    </source>
</evidence>
<dbReference type="InterPro" id="IPR000792">
    <property type="entry name" value="Tscrpt_reg_LuxR_C"/>
</dbReference>
<keyword evidence="3" id="KW-0804">Transcription</keyword>
<dbReference type="Proteomes" id="UP001275664">
    <property type="component" value="Unassembled WGS sequence"/>
</dbReference>
<gene>
    <name evidence="5" type="ORF">SIK69_13895</name>
</gene>
<keyword evidence="6" id="KW-1185">Reference proteome</keyword>
<evidence type="ECO:0000313" key="6">
    <source>
        <dbReference type="Proteomes" id="UP001275664"/>
    </source>
</evidence>
<dbReference type="SUPFAM" id="SSF46894">
    <property type="entry name" value="C-terminal effector domain of the bipartite response regulators"/>
    <property type="match status" value="1"/>
</dbReference>
<protein>
    <submittedName>
        <fullName evidence="5">LuxR C-terminal-related transcriptional regulator</fullName>
    </submittedName>
</protein>
<keyword evidence="1" id="KW-0805">Transcription regulation</keyword>